<gene>
    <name evidence="1" type="ORF">PanWU01x14_218980</name>
</gene>
<dbReference type="AlphaFoldDB" id="A0A2P5BQJ7"/>
<evidence type="ECO:0000313" key="2">
    <source>
        <dbReference type="Proteomes" id="UP000237105"/>
    </source>
</evidence>
<evidence type="ECO:0000313" key="1">
    <source>
        <dbReference type="EMBL" id="PON51040.1"/>
    </source>
</evidence>
<keyword evidence="2" id="KW-1185">Reference proteome</keyword>
<comment type="caution">
    <text evidence="1">The sequence shown here is derived from an EMBL/GenBank/DDBJ whole genome shotgun (WGS) entry which is preliminary data.</text>
</comment>
<dbReference type="PANTHER" id="PTHR33625:SF3">
    <property type="entry name" value="OS04G0550700 PROTEIN"/>
    <property type="match status" value="1"/>
</dbReference>
<dbReference type="STRING" id="3476.A0A2P5BQJ7"/>
<dbReference type="Proteomes" id="UP000237105">
    <property type="component" value="Unassembled WGS sequence"/>
</dbReference>
<proteinExistence type="predicted"/>
<evidence type="ECO:0008006" key="3">
    <source>
        <dbReference type="Google" id="ProtNLM"/>
    </source>
</evidence>
<sequence length="228" mass="25853">MSHFSHNQGNIAWEAHYASFYLKVFNADSYSNLIRDKFATEMDKDEEHQVMSPTCLAHRVSPLGSDLDWMEPSLCMCNSKMLQRHGSERVYDAFQLLRTEPLVQKMVKSLSSDGAVWNAVLNNEVVRELRESVSAAEDNGLKNPEDESPEDSNEATNIVKWIFDSTRGKLLEVFEKITKLMNDLFQSPESEKTTATGGTDIFKEKLRTSFMLSIMVLLVVVVARAHKA</sequence>
<dbReference type="PANTHER" id="PTHR33625">
    <property type="entry name" value="OS08G0179900 PROTEIN"/>
    <property type="match status" value="1"/>
</dbReference>
<dbReference type="OrthoDB" id="737041at2759"/>
<organism evidence="1 2">
    <name type="scientific">Parasponia andersonii</name>
    <name type="common">Sponia andersonii</name>
    <dbReference type="NCBI Taxonomy" id="3476"/>
    <lineage>
        <taxon>Eukaryota</taxon>
        <taxon>Viridiplantae</taxon>
        <taxon>Streptophyta</taxon>
        <taxon>Embryophyta</taxon>
        <taxon>Tracheophyta</taxon>
        <taxon>Spermatophyta</taxon>
        <taxon>Magnoliopsida</taxon>
        <taxon>eudicotyledons</taxon>
        <taxon>Gunneridae</taxon>
        <taxon>Pentapetalae</taxon>
        <taxon>rosids</taxon>
        <taxon>fabids</taxon>
        <taxon>Rosales</taxon>
        <taxon>Cannabaceae</taxon>
        <taxon>Parasponia</taxon>
    </lineage>
</organism>
<reference evidence="2" key="1">
    <citation type="submission" date="2016-06" db="EMBL/GenBank/DDBJ databases">
        <title>Parallel loss of symbiosis genes in relatives of nitrogen-fixing non-legume Parasponia.</title>
        <authorList>
            <person name="Van Velzen R."/>
            <person name="Holmer R."/>
            <person name="Bu F."/>
            <person name="Rutten L."/>
            <person name="Van Zeijl A."/>
            <person name="Liu W."/>
            <person name="Santuari L."/>
            <person name="Cao Q."/>
            <person name="Sharma T."/>
            <person name="Shen D."/>
            <person name="Roswanjaya Y."/>
            <person name="Wardhani T."/>
            <person name="Kalhor M.S."/>
            <person name="Jansen J."/>
            <person name="Van den Hoogen J."/>
            <person name="Gungor B."/>
            <person name="Hartog M."/>
            <person name="Hontelez J."/>
            <person name="Verver J."/>
            <person name="Yang W.-C."/>
            <person name="Schijlen E."/>
            <person name="Repin R."/>
            <person name="Schilthuizen M."/>
            <person name="Schranz E."/>
            <person name="Heidstra R."/>
            <person name="Miyata K."/>
            <person name="Fedorova E."/>
            <person name="Kohlen W."/>
            <person name="Bisseling T."/>
            <person name="Smit S."/>
            <person name="Geurts R."/>
        </authorList>
    </citation>
    <scope>NUCLEOTIDE SEQUENCE [LARGE SCALE GENOMIC DNA]</scope>
    <source>
        <strain evidence="2">cv. WU1-14</strain>
    </source>
</reference>
<name>A0A2P5BQJ7_PARAD</name>
<protein>
    <recommendedName>
        <fullName evidence="3">Transmembrane protein</fullName>
    </recommendedName>
</protein>
<dbReference type="EMBL" id="JXTB01000238">
    <property type="protein sequence ID" value="PON51040.1"/>
    <property type="molecule type" value="Genomic_DNA"/>
</dbReference>
<accession>A0A2P5BQJ7</accession>